<dbReference type="InterPro" id="IPR011676">
    <property type="entry name" value="DUF1618"/>
</dbReference>
<feature type="non-terminal residue" evidence="3">
    <location>
        <position position="1"/>
    </location>
</feature>
<evidence type="ECO:0000259" key="2">
    <source>
        <dbReference type="Pfam" id="PF07762"/>
    </source>
</evidence>
<dbReference type="PANTHER" id="PTHR33074">
    <property type="entry name" value="EXPRESSED PROTEIN-RELATED"/>
    <property type="match status" value="1"/>
</dbReference>
<organism evidence="3 4">
    <name type="scientific">Eragrostis curvula</name>
    <name type="common">weeping love grass</name>
    <dbReference type="NCBI Taxonomy" id="38414"/>
    <lineage>
        <taxon>Eukaryota</taxon>
        <taxon>Viridiplantae</taxon>
        <taxon>Streptophyta</taxon>
        <taxon>Embryophyta</taxon>
        <taxon>Tracheophyta</taxon>
        <taxon>Spermatophyta</taxon>
        <taxon>Magnoliopsida</taxon>
        <taxon>Liliopsida</taxon>
        <taxon>Poales</taxon>
        <taxon>Poaceae</taxon>
        <taxon>PACMAD clade</taxon>
        <taxon>Chloridoideae</taxon>
        <taxon>Eragrostideae</taxon>
        <taxon>Eragrostidinae</taxon>
        <taxon>Eragrostis</taxon>
    </lineage>
</organism>
<name>A0A5J9W9C4_9POAL</name>
<dbReference type="OrthoDB" id="685663at2759"/>
<feature type="domain" description="DUF1618" evidence="2">
    <location>
        <begin position="248"/>
        <end position="382"/>
    </location>
</feature>
<evidence type="ECO:0000256" key="1">
    <source>
        <dbReference type="SAM" id="MobiDB-lite"/>
    </source>
</evidence>
<dbReference type="Pfam" id="PF07762">
    <property type="entry name" value="DUF1618"/>
    <property type="match status" value="1"/>
</dbReference>
<dbReference type="AlphaFoldDB" id="A0A5J9W9C4"/>
<gene>
    <name evidence="3" type="ORF">EJB05_04041</name>
</gene>
<keyword evidence="4" id="KW-1185">Reference proteome</keyword>
<dbReference type="PANTHER" id="PTHR33074:SF109">
    <property type="entry name" value="OS01G0601950 PROTEIN"/>
    <property type="match status" value="1"/>
</dbReference>
<dbReference type="Gramene" id="TVU44596">
    <property type="protein sequence ID" value="TVU44596"/>
    <property type="gene ID" value="EJB05_04041"/>
</dbReference>
<comment type="caution">
    <text evidence="3">The sequence shown here is derived from an EMBL/GenBank/DDBJ whole genome shotgun (WGS) entry which is preliminary data.</text>
</comment>
<dbReference type="EMBL" id="RWGY01000004">
    <property type="protein sequence ID" value="TVU44596.1"/>
    <property type="molecule type" value="Genomic_DNA"/>
</dbReference>
<sequence>MDHHAAAAARIPAVPLPSKEPQSSHPPEPEKESSRPDWLMLDGVLRGMSDDDFKSGAVAFQYTSTKDIVAISIRAAPPPRISCLAFDWRPNPERPNKPRDCDPWPWLSEANAVAAHRSCILLRLVPFSNNYHNANEEFFVYRASPVSSSLTRLPSCAHRIINLNSTNHMGILCRDDGEFAVAHLTVTSKRGKITGCPVTADLCCMFSHDLGSWRSTTSVPIRYSEDKAEELFWWTTDTVVAFGDHICWVDYLRGILFCDVLSPNPELQYVPLPVNPFDGYYDERFGGRGTLSPYRTVCVTKDDVSIKFVDIAPRDAWFYGRPDYSAAPSAITSWTLSSDRLTWVKDGDIKADEFADLIKHLDIPDDQPEFPLVDINDPQTIYLVSRDWSFSCPDRKASVLAVNMFSKKIDVPVCYSLRSLKSSGEDVSHSDTTSCNMGNNLPFIPCEFFKNKKATGRRNKSKLQPDSSATN</sequence>
<dbReference type="Proteomes" id="UP000324897">
    <property type="component" value="Chromosome 5"/>
</dbReference>
<protein>
    <recommendedName>
        <fullName evidence="2">DUF1618 domain-containing protein</fullName>
    </recommendedName>
</protein>
<feature type="region of interest" description="Disordered" evidence="1">
    <location>
        <begin position="1"/>
        <end position="37"/>
    </location>
</feature>
<accession>A0A5J9W9C4</accession>
<evidence type="ECO:0000313" key="4">
    <source>
        <dbReference type="Proteomes" id="UP000324897"/>
    </source>
</evidence>
<reference evidence="3 4" key="1">
    <citation type="journal article" date="2019" name="Sci. Rep.">
        <title>A high-quality genome of Eragrostis curvula grass provides insights into Poaceae evolution and supports new strategies to enhance forage quality.</title>
        <authorList>
            <person name="Carballo J."/>
            <person name="Santos B.A.C.M."/>
            <person name="Zappacosta D."/>
            <person name="Garbus I."/>
            <person name="Selva J.P."/>
            <person name="Gallo C.A."/>
            <person name="Diaz A."/>
            <person name="Albertini E."/>
            <person name="Caccamo M."/>
            <person name="Echenique V."/>
        </authorList>
    </citation>
    <scope>NUCLEOTIDE SEQUENCE [LARGE SCALE GENOMIC DNA]</scope>
    <source>
        <strain evidence="4">cv. Victoria</strain>
        <tissue evidence="3">Leaf</tissue>
    </source>
</reference>
<proteinExistence type="predicted"/>
<evidence type="ECO:0000313" key="3">
    <source>
        <dbReference type="EMBL" id="TVU44596.1"/>
    </source>
</evidence>